<dbReference type="Pfam" id="PF23598">
    <property type="entry name" value="LRR_14"/>
    <property type="match status" value="1"/>
</dbReference>
<evidence type="ECO:0000256" key="2">
    <source>
        <dbReference type="ARBA" id="ARBA00022737"/>
    </source>
</evidence>
<name>A0A822ZS03_NELNU</name>
<dbReference type="PROSITE" id="PS51450">
    <property type="entry name" value="LRR"/>
    <property type="match status" value="1"/>
</dbReference>
<accession>A0A822ZS03</accession>
<feature type="domain" description="Disease resistance R13L4/SHOC-2-like LRR" evidence="3">
    <location>
        <begin position="308"/>
        <end position="380"/>
    </location>
</feature>
<dbReference type="InterPro" id="IPR032675">
    <property type="entry name" value="LRR_dom_sf"/>
</dbReference>
<dbReference type="Proteomes" id="UP000607653">
    <property type="component" value="Unassembled WGS sequence"/>
</dbReference>
<proteinExistence type="predicted"/>
<protein>
    <recommendedName>
        <fullName evidence="3">Disease resistance R13L4/SHOC-2-like LRR domain-containing protein</fullName>
    </recommendedName>
</protein>
<organism evidence="4 5">
    <name type="scientific">Nelumbo nucifera</name>
    <name type="common">Sacred lotus</name>
    <dbReference type="NCBI Taxonomy" id="4432"/>
    <lineage>
        <taxon>Eukaryota</taxon>
        <taxon>Viridiplantae</taxon>
        <taxon>Streptophyta</taxon>
        <taxon>Embryophyta</taxon>
        <taxon>Tracheophyta</taxon>
        <taxon>Spermatophyta</taxon>
        <taxon>Magnoliopsida</taxon>
        <taxon>Proteales</taxon>
        <taxon>Nelumbonaceae</taxon>
        <taxon>Nelumbo</taxon>
    </lineage>
</organism>
<comment type="caution">
    <text evidence="4">The sequence shown here is derived from an EMBL/GenBank/DDBJ whole genome shotgun (WGS) entry which is preliminary data.</text>
</comment>
<keyword evidence="5" id="KW-1185">Reference proteome</keyword>
<dbReference type="EMBL" id="DUZY01000007">
    <property type="protein sequence ID" value="DAD46195.1"/>
    <property type="molecule type" value="Genomic_DNA"/>
</dbReference>
<gene>
    <name evidence="4" type="ORF">HUJ06_004425</name>
</gene>
<dbReference type="InterPro" id="IPR055414">
    <property type="entry name" value="LRR_R13L4/SHOC2-like"/>
</dbReference>
<dbReference type="Gene3D" id="3.80.10.10">
    <property type="entry name" value="Ribonuclease Inhibitor"/>
    <property type="match status" value="3"/>
</dbReference>
<reference evidence="4 5" key="1">
    <citation type="journal article" date="2020" name="Mol. Biol. Evol.">
        <title>Distinct Expression and Methylation Patterns for Genes with Different Fates following a Single Whole-Genome Duplication in Flowering Plants.</title>
        <authorList>
            <person name="Shi T."/>
            <person name="Rahmani R.S."/>
            <person name="Gugger P.F."/>
            <person name="Wang M."/>
            <person name="Li H."/>
            <person name="Zhang Y."/>
            <person name="Li Z."/>
            <person name="Wang Q."/>
            <person name="Van de Peer Y."/>
            <person name="Marchal K."/>
            <person name="Chen J."/>
        </authorList>
    </citation>
    <scope>NUCLEOTIDE SEQUENCE [LARGE SCALE GENOMIC DNA]</scope>
    <source>
        <tissue evidence="4">Leaf</tissue>
    </source>
</reference>
<dbReference type="PANTHER" id="PTHR16083">
    <property type="entry name" value="LEUCINE RICH REPEAT CONTAINING PROTEIN"/>
    <property type="match status" value="1"/>
</dbReference>
<dbReference type="InterPro" id="IPR003591">
    <property type="entry name" value="Leu-rich_rpt_typical-subtyp"/>
</dbReference>
<dbReference type="AlphaFoldDB" id="A0A822ZS03"/>
<evidence type="ECO:0000259" key="3">
    <source>
        <dbReference type="Pfam" id="PF23598"/>
    </source>
</evidence>
<evidence type="ECO:0000256" key="1">
    <source>
        <dbReference type="ARBA" id="ARBA00022614"/>
    </source>
</evidence>
<dbReference type="SUPFAM" id="SSF52058">
    <property type="entry name" value="L domain-like"/>
    <property type="match status" value="2"/>
</dbReference>
<keyword evidence="2" id="KW-0677">Repeat</keyword>
<dbReference type="PANTHER" id="PTHR16083:SF65">
    <property type="entry name" value="DISEASE RESISTANCE PROTEIN RPP8-LIKE"/>
    <property type="match status" value="1"/>
</dbReference>
<evidence type="ECO:0000313" key="4">
    <source>
        <dbReference type="EMBL" id="DAD46195.1"/>
    </source>
</evidence>
<sequence length="533" mass="59662">MCDLRLLQINYVHLNGGYEHLSKNLRLLCWHGFPSESLPANFGLEKVVALDLQHSKIKQLWKGEKSLMQLKFLNLCCSNLLVETPVLSSLPNLERLLLKKCRSLVSVHKSIGCLQKLVVLDLEYCLALTHLPRSICYLTSLEYLSLHACKKLNMLKLMESVESLKALKFLDLSHCPSLTKTPSFLGLCNLEKLIIRGCENLAEVHESIGCLDRKLVLLDLRFCRRMLRELPNSICKLKYLRKLDLLGCENLCKLPEELGNMERLMDFDATCTGIKHLPPSIVRLKNLINLNLSSRNVKALGSGALPPVSFSSFVFLRSLDLSGCRLSEYVMPSDIGNLSSLRKLELSRNNFRRLPDSIESLSQLRFLTLDKCTNLQSLPMLPSGIESLSASDCQSLTTLSNLGCLTSLVTLVLNGAKFCSLPDTLKDFSLLTSLHLSDCTNLKALPELPSSLMHLHANGCTSMERLPNLSNNLNLRSLVLRCCNKLVEIQGLQMLHLELIDLAGCKELANTWCNFLFKVLISLSLSLCFCGLC</sequence>
<dbReference type="SMART" id="SM00369">
    <property type="entry name" value="LRR_TYP"/>
    <property type="match status" value="4"/>
</dbReference>
<keyword evidence="1" id="KW-0433">Leucine-rich repeat</keyword>
<dbReference type="InterPro" id="IPR001611">
    <property type="entry name" value="Leu-rich_rpt"/>
</dbReference>
<evidence type="ECO:0000313" key="5">
    <source>
        <dbReference type="Proteomes" id="UP000607653"/>
    </source>
</evidence>